<feature type="compositionally biased region" description="Polar residues" evidence="1">
    <location>
        <begin position="613"/>
        <end position="626"/>
    </location>
</feature>
<accession>A0ABR1J3T2</accession>
<dbReference type="InterPro" id="IPR005036">
    <property type="entry name" value="CBM21_dom"/>
</dbReference>
<comment type="caution">
    <text evidence="3">The sequence shown here is derived from an EMBL/GenBank/DDBJ whole genome shotgun (WGS) entry which is preliminary data.</text>
</comment>
<feature type="compositionally biased region" description="Low complexity" evidence="1">
    <location>
        <begin position="517"/>
        <end position="534"/>
    </location>
</feature>
<feature type="compositionally biased region" description="Polar residues" evidence="1">
    <location>
        <begin position="1"/>
        <end position="20"/>
    </location>
</feature>
<dbReference type="PANTHER" id="PTHR12307:SF36">
    <property type="entry name" value="GLYCOGEN-BINDING SUBUNIT 76A"/>
    <property type="match status" value="1"/>
</dbReference>
<dbReference type="EMBL" id="JBANRG010000035">
    <property type="protein sequence ID" value="KAK7449725.1"/>
    <property type="molecule type" value="Genomic_DNA"/>
</dbReference>
<proteinExistence type="predicted"/>
<dbReference type="Gene3D" id="2.60.40.2440">
    <property type="entry name" value="Carbohydrate binding type-21 domain"/>
    <property type="match status" value="1"/>
</dbReference>
<feature type="region of interest" description="Disordered" evidence="1">
    <location>
        <begin position="517"/>
        <end position="626"/>
    </location>
</feature>
<dbReference type="Pfam" id="PF03370">
    <property type="entry name" value="CBM_21"/>
    <property type="match status" value="1"/>
</dbReference>
<feature type="compositionally biased region" description="Basic and acidic residues" evidence="1">
    <location>
        <begin position="442"/>
        <end position="458"/>
    </location>
</feature>
<organism evidence="3 4">
    <name type="scientific">Marasmiellus scandens</name>
    <dbReference type="NCBI Taxonomy" id="2682957"/>
    <lineage>
        <taxon>Eukaryota</taxon>
        <taxon>Fungi</taxon>
        <taxon>Dikarya</taxon>
        <taxon>Basidiomycota</taxon>
        <taxon>Agaricomycotina</taxon>
        <taxon>Agaricomycetes</taxon>
        <taxon>Agaricomycetidae</taxon>
        <taxon>Agaricales</taxon>
        <taxon>Marasmiineae</taxon>
        <taxon>Omphalotaceae</taxon>
        <taxon>Marasmiellus</taxon>
    </lineage>
</organism>
<feature type="region of interest" description="Disordered" evidence="1">
    <location>
        <begin position="422"/>
        <end position="481"/>
    </location>
</feature>
<dbReference type="InterPro" id="IPR050782">
    <property type="entry name" value="PP1_regulatory_subunit_3"/>
</dbReference>
<evidence type="ECO:0000313" key="3">
    <source>
        <dbReference type="EMBL" id="KAK7449725.1"/>
    </source>
</evidence>
<reference evidence="3 4" key="1">
    <citation type="submission" date="2024-01" db="EMBL/GenBank/DDBJ databases">
        <title>A draft genome for the cacao thread blight pathogen Marasmiellus scandens.</title>
        <authorList>
            <person name="Baruah I.K."/>
            <person name="Leung J."/>
            <person name="Bukari Y."/>
            <person name="Amoako-Attah I."/>
            <person name="Meinhardt L.W."/>
            <person name="Bailey B.A."/>
            <person name="Cohen S.P."/>
        </authorList>
    </citation>
    <scope>NUCLEOTIDE SEQUENCE [LARGE SCALE GENOMIC DNA]</scope>
    <source>
        <strain evidence="3 4">GH-19</strain>
    </source>
</reference>
<evidence type="ECO:0000259" key="2">
    <source>
        <dbReference type="PROSITE" id="PS51159"/>
    </source>
</evidence>
<feature type="compositionally biased region" description="Low complexity" evidence="1">
    <location>
        <begin position="432"/>
        <end position="441"/>
    </location>
</feature>
<name>A0ABR1J3T2_9AGAR</name>
<dbReference type="PROSITE" id="PS51159">
    <property type="entry name" value="CBM21"/>
    <property type="match status" value="1"/>
</dbReference>
<feature type="region of interest" description="Disordered" evidence="1">
    <location>
        <begin position="1"/>
        <end position="150"/>
    </location>
</feature>
<dbReference type="InterPro" id="IPR038175">
    <property type="entry name" value="CBM21_dom_sf"/>
</dbReference>
<evidence type="ECO:0000256" key="1">
    <source>
        <dbReference type="SAM" id="MobiDB-lite"/>
    </source>
</evidence>
<feature type="compositionally biased region" description="Low complexity" evidence="1">
    <location>
        <begin position="656"/>
        <end position="677"/>
    </location>
</feature>
<feature type="region of interest" description="Disordered" evidence="1">
    <location>
        <begin position="654"/>
        <end position="677"/>
    </location>
</feature>
<evidence type="ECO:0000313" key="4">
    <source>
        <dbReference type="Proteomes" id="UP001498398"/>
    </source>
</evidence>
<feature type="compositionally biased region" description="Low complexity" evidence="1">
    <location>
        <begin position="103"/>
        <end position="115"/>
    </location>
</feature>
<gene>
    <name evidence="3" type="ORF">VKT23_013200</name>
</gene>
<keyword evidence="4" id="KW-1185">Reference proteome</keyword>
<feature type="compositionally biased region" description="Low complexity" evidence="1">
    <location>
        <begin position="73"/>
        <end position="91"/>
    </location>
</feature>
<feature type="compositionally biased region" description="Basic and acidic residues" evidence="1">
    <location>
        <begin position="552"/>
        <end position="568"/>
    </location>
</feature>
<sequence length="793" mass="84555">MIATISSPSLPRSSTMTLPRNANAAGAPLPFLPRRTSSAIRTSVTPSNITPTKSNPVKITVQHATPPDDDDSSSSASSSTASGSSSGSGRTSRPKRVRGVRDSPPLSVSPSLGLPRSKKEGVAFPSRPLDPDASDGDDDTPTSKAVLPQPAPVTAVRLTLEGLTSRAVSESSVVATAVASAQAKSAPADSPLPPIIIRKKSGQLVKPSLKSSKSAFKGSLSVSTKGISSKSEPATPTAKAVHFDAQLEHIKLFLAEQRPIAVSRDGSPTDETSGTESDFPSWIYGNKDNSKKKLTMEVVNMPPSINFGADLVLEEVKLSPEGNSLVGRVRVRNIAFHKWVAVRFTLDSWQTTSEVTAKYIESAPGDVDIFSFVIRLNDLLARIEEKTLVMALRYHVGGREIWDNNFGGNYIVKFAWQTPPAPPAPPAPKLNSGSDSGSDIGGDLRSRLEKVIQKREKGEEDEGGSRSVRGQSPDRSFDFKKSSFSSRYDIGTSLKNPWKQPPLESQRHSRMHSYPLVSSFSSSSIPWPELSSVSGTEPAGRRASIPAKAPKTRADLGSPRDRTDDDSFRPAPYVPSEEAPAPETNQQRPQRNHARGYFDISVLGDGSGIKRTPPSSRRGSVSDSITLTNASRSYSFPPVDGQREKVTNAVGLGINTTDSESTSESSSATSDCSSLSSPSDYVLSGITSPSGVSPKTEYSQFLNRFCFFTGADEDSYFSVIPPGAVHISRTSSTSSIDDLYCSPSPRLHEVLSSKLFSSPSAVLQTCDDGVIPSGSSTPISSNFGSRCPTPVAH</sequence>
<feature type="compositionally biased region" description="Polar residues" evidence="1">
    <location>
        <begin position="35"/>
        <end position="57"/>
    </location>
</feature>
<protein>
    <recommendedName>
        <fullName evidence="2">CBM21 domain-containing protein</fullName>
    </recommendedName>
</protein>
<feature type="region of interest" description="Disordered" evidence="1">
    <location>
        <begin position="490"/>
        <end position="509"/>
    </location>
</feature>
<feature type="domain" description="CBM21" evidence="2">
    <location>
        <begin position="303"/>
        <end position="413"/>
    </location>
</feature>
<dbReference type="PANTHER" id="PTHR12307">
    <property type="entry name" value="PROTEIN PHOSPHATASE 1 REGULATORY SUBUNIT"/>
    <property type="match status" value="1"/>
</dbReference>
<dbReference type="Proteomes" id="UP001498398">
    <property type="component" value="Unassembled WGS sequence"/>
</dbReference>